<gene>
    <name evidence="2" type="ORF">IFM89_006807</name>
</gene>
<proteinExistence type="predicted"/>
<keyword evidence="3" id="KW-1185">Reference proteome</keyword>
<dbReference type="EMBL" id="JADFTS010000005">
    <property type="protein sequence ID" value="KAF9604485.1"/>
    <property type="molecule type" value="Genomic_DNA"/>
</dbReference>
<reference evidence="2 3" key="1">
    <citation type="submission" date="2020-10" db="EMBL/GenBank/DDBJ databases">
        <title>The Coptis chinensis genome and diversification of protoberbering-type alkaloids.</title>
        <authorList>
            <person name="Wang B."/>
            <person name="Shu S."/>
            <person name="Song C."/>
            <person name="Liu Y."/>
        </authorList>
    </citation>
    <scope>NUCLEOTIDE SEQUENCE [LARGE SCALE GENOMIC DNA]</scope>
    <source>
        <strain evidence="2">HL-2020</strain>
        <tissue evidence="2">Leaf</tissue>
    </source>
</reference>
<feature type="transmembrane region" description="Helical" evidence="1">
    <location>
        <begin position="71"/>
        <end position="89"/>
    </location>
</feature>
<feature type="transmembrane region" description="Helical" evidence="1">
    <location>
        <begin position="130"/>
        <end position="151"/>
    </location>
</feature>
<sequence>ATIPTSNGLSRVDERHQGKLRTPAKDLWINVSSYLPESSGAVVVIHGYWVGPDNEDGWGYIDATIYQAFHLCKALLLIMLLLSFAQSMAEPKIILWEDGWGTIQEGFAKLVQLVDGKHSDPFSSDEYMKYYTYPLNYFLVPIYVIGCLIYVKRIYESSLLAISFTNLNRVTYNMCVQRPPYDYTGKLYDNYKILIEGYMTSTVRQFLYILYFVFRKLNVVQLICTA</sequence>
<dbReference type="InterPro" id="IPR016159">
    <property type="entry name" value="Cullin_repeat-like_dom_sf"/>
</dbReference>
<dbReference type="Gene3D" id="1.20.1310.10">
    <property type="entry name" value="Cullin Repeats"/>
    <property type="match status" value="1"/>
</dbReference>
<dbReference type="OrthoDB" id="1685715at2759"/>
<name>A0A835HRH1_9MAGN</name>
<comment type="caution">
    <text evidence="2">The sequence shown here is derived from an EMBL/GenBank/DDBJ whole genome shotgun (WGS) entry which is preliminary data.</text>
</comment>
<dbReference type="Proteomes" id="UP000631114">
    <property type="component" value="Unassembled WGS sequence"/>
</dbReference>
<dbReference type="AlphaFoldDB" id="A0A835HRH1"/>
<organism evidence="2 3">
    <name type="scientific">Coptis chinensis</name>
    <dbReference type="NCBI Taxonomy" id="261450"/>
    <lineage>
        <taxon>Eukaryota</taxon>
        <taxon>Viridiplantae</taxon>
        <taxon>Streptophyta</taxon>
        <taxon>Embryophyta</taxon>
        <taxon>Tracheophyta</taxon>
        <taxon>Spermatophyta</taxon>
        <taxon>Magnoliopsida</taxon>
        <taxon>Ranunculales</taxon>
        <taxon>Ranunculaceae</taxon>
        <taxon>Coptidoideae</taxon>
        <taxon>Coptis</taxon>
    </lineage>
</organism>
<keyword evidence="1" id="KW-0472">Membrane</keyword>
<evidence type="ECO:0000313" key="3">
    <source>
        <dbReference type="Proteomes" id="UP000631114"/>
    </source>
</evidence>
<accession>A0A835HRH1</accession>
<keyword evidence="1" id="KW-1133">Transmembrane helix</keyword>
<protein>
    <submittedName>
        <fullName evidence="2">Uncharacterized protein</fullName>
    </submittedName>
</protein>
<dbReference type="SUPFAM" id="SSF74788">
    <property type="entry name" value="Cullin repeat-like"/>
    <property type="match status" value="1"/>
</dbReference>
<evidence type="ECO:0000256" key="1">
    <source>
        <dbReference type="SAM" id="Phobius"/>
    </source>
</evidence>
<keyword evidence="1" id="KW-0812">Transmembrane</keyword>
<evidence type="ECO:0000313" key="2">
    <source>
        <dbReference type="EMBL" id="KAF9604485.1"/>
    </source>
</evidence>
<feature type="non-terminal residue" evidence="2">
    <location>
        <position position="226"/>
    </location>
</feature>